<feature type="transmembrane region" description="Helical" evidence="1">
    <location>
        <begin position="20"/>
        <end position="40"/>
    </location>
</feature>
<dbReference type="EMBL" id="CP074694">
    <property type="protein sequence ID" value="QVL30630.1"/>
    <property type="molecule type" value="Genomic_DNA"/>
</dbReference>
<dbReference type="AlphaFoldDB" id="A0A8E6B208"/>
<dbReference type="PANTHER" id="PTHR37947">
    <property type="entry name" value="BLL2462 PROTEIN"/>
    <property type="match status" value="1"/>
</dbReference>
<keyword evidence="1" id="KW-0472">Membrane</keyword>
<feature type="domain" description="VWFA" evidence="2">
    <location>
        <begin position="51"/>
        <end position="261"/>
    </location>
</feature>
<gene>
    <name evidence="3" type="ORF">KIH39_17445</name>
</gene>
<evidence type="ECO:0000256" key="1">
    <source>
        <dbReference type="SAM" id="Phobius"/>
    </source>
</evidence>
<dbReference type="PROSITE" id="PS50234">
    <property type="entry name" value="VWFA"/>
    <property type="match status" value="1"/>
</dbReference>
<dbReference type="InterPro" id="IPR002035">
    <property type="entry name" value="VWF_A"/>
</dbReference>
<sequence length="299" mass="33391">MRFFTFHRPDSLRSTLTTVLPMLLAITLMIIALAGPRWGIDDSPGIIRGRDLVLILDLSKSMEAADMNNPQRPQRWQAGRDAIFNLLEDLKSRGGHRVALIVFAAKPLLVCPLTVDYNHLLQRASEISLSAPPTGIYPNDDEPWTSGTRIGSAVRLAVDSHDPRFEGYQDVILISDGDDPSPDRDSEIETGIIAASRQHIPVHCVGVGDSKEGGQIIVEEVPVQTKLEEAPLRTIARLTDGIYFSAGRDLPPLDKFFRDKIEPRPSRELPEELLPQAKDRRIWFVLPAIALLCLAWRRE</sequence>
<keyword evidence="1" id="KW-1133">Transmembrane helix</keyword>
<dbReference type="RefSeq" id="WP_213494501.1">
    <property type="nucleotide sequence ID" value="NZ_CP074694.1"/>
</dbReference>
<dbReference type="InterPro" id="IPR036465">
    <property type="entry name" value="vWFA_dom_sf"/>
</dbReference>
<dbReference type="Pfam" id="PF13519">
    <property type="entry name" value="VWA_2"/>
    <property type="match status" value="1"/>
</dbReference>
<dbReference type="SUPFAM" id="SSF53300">
    <property type="entry name" value="vWA-like"/>
    <property type="match status" value="1"/>
</dbReference>
<dbReference type="PANTHER" id="PTHR37947:SF1">
    <property type="entry name" value="BLL2462 PROTEIN"/>
    <property type="match status" value="1"/>
</dbReference>
<organism evidence="3 4">
    <name type="scientific">Telmatocola sphagniphila</name>
    <dbReference type="NCBI Taxonomy" id="1123043"/>
    <lineage>
        <taxon>Bacteria</taxon>
        <taxon>Pseudomonadati</taxon>
        <taxon>Planctomycetota</taxon>
        <taxon>Planctomycetia</taxon>
        <taxon>Gemmatales</taxon>
        <taxon>Gemmataceae</taxon>
    </lineage>
</organism>
<dbReference type="SMART" id="SM00327">
    <property type="entry name" value="VWA"/>
    <property type="match status" value="1"/>
</dbReference>
<dbReference type="KEGG" id="tsph:KIH39_17445"/>
<evidence type="ECO:0000313" key="4">
    <source>
        <dbReference type="Proteomes" id="UP000676194"/>
    </source>
</evidence>
<evidence type="ECO:0000259" key="2">
    <source>
        <dbReference type="PROSITE" id="PS50234"/>
    </source>
</evidence>
<accession>A0A8E6B208</accession>
<reference evidence="3" key="1">
    <citation type="submission" date="2021-05" db="EMBL/GenBank/DDBJ databases">
        <title>Complete genome sequence of the cellulolytic planctomycete Telmatocola sphagniphila SP2T and characterization of the first cellulase from planctomycetes.</title>
        <authorList>
            <person name="Rakitin A.L."/>
            <person name="Beletsky A.V."/>
            <person name="Naumoff D.G."/>
            <person name="Kulichevskaya I.S."/>
            <person name="Mardanov A.V."/>
            <person name="Ravin N.V."/>
            <person name="Dedysh S.N."/>
        </authorList>
    </citation>
    <scope>NUCLEOTIDE SEQUENCE</scope>
    <source>
        <strain evidence="3">SP2T</strain>
    </source>
</reference>
<keyword evidence="1" id="KW-0812">Transmembrane</keyword>
<protein>
    <submittedName>
        <fullName evidence="3">VWA domain-containing protein</fullName>
    </submittedName>
</protein>
<dbReference type="Gene3D" id="3.40.50.410">
    <property type="entry name" value="von Willebrand factor, type A domain"/>
    <property type="match status" value="1"/>
</dbReference>
<keyword evidence="4" id="KW-1185">Reference proteome</keyword>
<evidence type="ECO:0000313" key="3">
    <source>
        <dbReference type="EMBL" id="QVL30630.1"/>
    </source>
</evidence>
<dbReference type="Proteomes" id="UP000676194">
    <property type="component" value="Chromosome"/>
</dbReference>
<name>A0A8E6B208_9BACT</name>
<proteinExistence type="predicted"/>